<organism evidence="1 2">
    <name type="scientific">Herbidospora solisilvae</name>
    <dbReference type="NCBI Taxonomy" id="2696284"/>
    <lineage>
        <taxon>Bacteria</taxon>
        <taxon>Bacillati</taxon>
        <taxon>Actinomycetota</taxon>
        <taxon>Actinomycetes</taxon>
        <taxon>Streptosporangiales</taxon>
        <taxon>Streptosporangiaceae</taxon>
        <taxon>Herbidospora</taxon>
    </lineage>
</organism>
<evidence type="ECO:0000313" key="2">
    <source>
        <dbReference type="Proteomes" id="UP000479526"/>
    </source>
</evidence>
<gene>
    <name evidence="1" type="ORF">GT755_09835</name>
</gene>
<dbReference type="AlphaFoldDB" id="A0A7C9JD22"/>
<evidence type="ECO:0000313" key="1">
    <source>
        <dbReference type="EMBL" id="NAS21983.1"/>
    </source>
</evidence>
<protein>
    <submittedName>
        <fullName evidence="1">Uncharacterized protein</fullName>
    </submittedName>
</protein>
<reference evidence="1 2" key="1">
    <citation type="submission" date="2020-01" db="EMBL/GenBank/DDBJ databases">
        <title>Herbidospora sp. NEAU-GS84 nov., a novel actinomycete isolated from soil.</title>
        <authorList>
            <person name="Han L."/>
        </authorList>
    </citation>
    <scope>NUCLEOTIDE SEQUENCE [LARGE SCALE GENOMIC DNA]</scope>
    <source>
        <strain evidence="1 2">NEAU-GS84</strain>
    </source>
</reference>
<proteinExistence type="predicted"/>
<name>A0A7C9JD22_9ACTN</name>
<accession>A0A7C9JD22</accession>
<dbReference type="Proteomes" id="UP000479526">
    <property type="component" value="Unassembled WGS sequence"/>
</dbReference>
<dbReference type="EMBL" id="WXEW01000003">
    <property type="protein sequence ID" value="NAS21983.1"/>
    <property type="molecule type" value="Genomic_DNA"/>
</dbReference>
<comment type="caution">
    <text evidence="1">The sequence shown here is derived from an EMBL/GenBank/DDBJ whole genome shotgun (WGS) entry which is preliminary data.</text>
</comment>
<keyword evidence="2" id="KW-1185">Reference proteome</keyword>
<dbReference type="RefSeq" id="WP_161479431.1">
    <property type="nucleotide sequence ID" value="NZ_WXEW01000003.1"/>
</dbReference>
<sequence length="58" mass="6752">MKRRKVIQFYSPTTSENYIGDCPAWIALTRRSRPDLLQRQVIAYGGGPWPCWSCRPSH</sequence>